<dbReference type="AlphaFoldDB" id="A0A844W4Y1"/>
<dbReference type="GO" id="GO:0046872">
    <property type="term" value="F:metal ion binding"/>
    <property type="evidence" value="ECO:0007669"/>
    <property type="project" value="UniProtKB-KW"/>
</dbReference>
<dbReference type="InterPro" id="IPR017945">
    <property type="entry name" value="DHBP_synth_RibB-like_a/b_dom"/>
</dbReference>
<evidence type="ECO:0000256" key="3">
    <source>
        <dbReference type="ARBA" id="ARBA00004904"/>
    </source>
</evidence>
<keyword evidence="12" id="KW-1185">Reference proteome</keyword>
<dbReference type="Gene3D" id="3.40.50.10990">
    <property type="entry name" value="GTP cyclohydrolase II"/>
    <property type="match status" value="1"/>
</dbReference>
<protein>
    <recommendedName>
        <fullName evidence="7">3,4-dihydroxy-2-butanone 4-phosphate synthase</fullName>
        <ecNumber evidence="6">4.1.99.12</ecNumber>
    </recommendedName>
</protein>
<comment type="catalytic activity">
    <reaction evidence="1">
        <text>D-ribulose 5-phosphate = (2S)-2-hydroxy-3-oxobutyl phosphate + formate + H(+)</text>
        <dbReference type="Rhea" id="RHEA:18457"/>
        <dbReference type="ChEBI" id="CHEBI:15378"/>
        <dbReference type="ChEBI" id="CHEBI:15740"/>
        <dbReference type="ChEBI" id="CHEBI:58121"/>
        <dbReference type="ChEBI" id="CHEBI:58830"/>
        <dbReference type="EC" id="4.1.99.12"/>
    </reaction>
</comment>
<evidence type="ECO:0000256" key="1">
    <source>
        <dbReference type="ARBA" id="ARBA00000141"/>
    </source>
</evidence>
<dbReference type="InterPro" id="IPR032677">
    <property type="entry name" value="GTP_cyclohydro_II"/>
</dbReference>
<evidence type="ECO:0000256" key="6">
    <source>
        <dbReference type="ARBA" id="ARBA00012153"/>
    </source>
</evidence>
<dbReference type="PANTHER" id="PTHR21327:SF18">
    <property type="entry name" value="3,4-DIHYDROXY-2-BUTANONE 4-PHOSPHATE SYNTHASE"/>
    <property type="match status" value="1"/>
</dbReference>
<comment type="function">
    <text evidence="2">Catalyzes the conversion of D-ribulose 5-phosphate to formate and 3,4-dihydroxy-2-butanone 4-phosphate.</text>
</comment>
<comment type="similarity">
    <text evidence="4">In the N-terminal section; belongs to the DHBP synthase family.</text>
</comment>
<dbReference type="InterPro" id="IPR036144">
    <property type="entry name" value="RibA-like_sf"/>
</dbReference>
<dbReference type="PIRSF" id="PIRSF001259">
    <property type="entry name" value="RibA"/>
    <property type="match status" value="1"/>
</dbReference>
<feature type="domain" description="GTP cyclohydrolase II" evidence="10">
    <location>
        <begin position="251"/>
        <end position="402"/>
    </location>
</feature>
<organism evidence="11 12">
    <name type="scientific">Pseudooceanicola pacificus</name>
    <dbReference type="NCBI Taxonomy" id="2676438"/>
    <lineage>
        <taxon>Bacteria</taxon>
        <taxon>Pseudomonadati</taxon>
        <taxon>Pseudomonadota</taxon>
        <taxon>Alphaproteobacteria</taxon>
        <taxon>Rhodobacterales</taxon>
        <taxon>Paracoccaceae</taxon>
        <taxon>Pseudooceanicola</taxon>
    </lineage>
</organism>
<sequence>MTAASAVRSAQATASSRGLSDLRDTGATGHTVRRAATMKTDLADNLATAKRDIAAGRCVLVHGANGTRRSAVMVAAGTRADAACVNLIAKHARGLICLALTRAEVDRLGLRMQPRRSGLPATTGFTVSIEAAVGVTTGISAEDRARTIAAAIDPASGPEALHTPGHVFPFVVADAGVLERPMLAESALDLARMADCGPYAVFSEVLDDSGELADIDHVRKLAALIGVATLDIDEVIRDRRRTERIIARSHSTSVDTEEGGAFRLHIYRNLISGAEHIALVKGDPDGAEPMPVRIHGLNVTDDLLRWRNFGQPDHLGRYLAAADRAGRGIIILIREHYSTTLVERFIAREREEESGYGRTELVDLGVPAQILGDLGVRDIILLSGDETALHNLRGFGINCVATRPVDDA</sequence>
<gene>
    <name evidence="11" type="ORF">GLS40_08830</name>
</gene>
<evidence type="ECO:0000313" key="11">
    <source>
        <dbReference type="EMBL" id="MWB78125.1"/>
    </source>
</evidence>
<dbReference type="UniPathway" id="UPA00275">
    <property type="reaction ID" value="UER00399"/>
</dbReference>
<evidence type="ECO:0000256" key="2">
    <source>
        <dbReference type="ARBA" id="ARBA00002284"/>
    </source>
</evidence>
<dbReference type="Gene3D" id="3.90.870.10">
    <property type="entry name" value="DHBP synthase"/>
    <property type="match status" value="1"/>
</dbReference>
<evidence type="ECO:0000256" key="8">
    <source>
        <dbReference type="ARBA" id="ARBA00022619"/>
    </source>
</evidence>
<comment type="caution">
    <text evidence="11">The sequence shown here is derived from an EMBL/GenBank/DDBJ whole genome shotgun (WGS) entry which is preliminary data.</text>
</comment>
<dbReference type="GO" id="GO:0005829">
    <property type="term" value="C:cytosol"/>
    <property type="evidence" value="ECO:0007669"/>
    <property type="project" value="TreeGrafter"/>
</dbReference>
<evidence type="ECO:0000256" key="5">
    <source>
        <dbReference type="ARBA" id="ARBA00008976"/>
    </source>
</evidence>
<dbReference type="EMBL" id="WNXQ01000004">
    <property type="protein sequence ID" value="MWB78125.1"/>
    <property type="molecule type" value="Genomic_DNA"/>
</dbReference>
<dbReference type="SUPFAM" id="SSF55821">
    <property type="entry name" value="YrdC/RibB"/>
    <property type="match status" value="1"/>
</dbReference>
<name>A0A844W4Y1_9RHOB</name>
<dbReference type="GO" id="GO:0008686">
    <property type="term" value="F:3,4-dihydroxy-2-butanone-4-phosphate synthase activity"/>
    <property type="evidence" value="ECO:0007669"/>
    <property type="project" value="UniProtKB-EC"/>
</dbReference>
<keyword evidence="9" id="KW-0479">Metal-binding</keyword>
<keyword evidence="8" id="KW-0686">Riboflavin biosynthesis</keyword>
<reference evidence="11 12" key="1">
    <citation type="submission" date="2019-11" db="EMBL/GenBank/DDBJ databases">
        <title>Pseudooceanicola pacifica sp. nov., isolated from deep-sea sediment of the Pacific Ocean.</title>
        <authorList>
            <person name="Lyu L."/>
        </authorList>
    </citation>
    <scope>NUCLEOTIDE SEQUENCE [LARGE SCALE GENOMIC DNA]</scope>
    <source>
        <strain evidence="11 12">216_PA32_1</strain>
    </source>
</reference>
<dbReference type="GO" id="GO:0003935">
    <property type="term" value="F:GTP cyclohydrolase II activity"/>
    <property type="evidence" value="ECO:0007669"/>
    <property type="project" value="TreeGrafter"/>
</dbReference>
<comment type="similarity">
    <text evidence="5">In the C-terminal section; belongs to the GTP cyclohydrolase II family.</text>
</comment>
<evidence type="ECO:0000256" key="7">
    <source>
        <dbReference type="ARBA" id="ARBA00018836"/>
    </source>
</evidence>
<dbReference type="Pfam" id="PF00925">
    <property type="entry name" value="GTP_cyclohydro2"/>
    <property type="match status" value="1"/>
</dbReference>
<dbReference type="InterPro" id="IPR000422">
    <property type="entry name" value="DHBP_synthase_RibB"/>
</dbReference>
<dbReference type="SUPFAM" id="SSF142695">
    <property type="entry name" value="RibA-like"/>
    <property type="match status" value="1"/>
</dbReference>
<evidence type="ECO:0000256" key="4">
    <source>
        <dbReference type="ARBA" id="ARBA00005520"/>
    </source>
</evidence>
<comment type="pathway">
    <text evidence="3">Cofactor biosynthesis; riboflavin biosynthesis; 2-hydroxy-3-oxobutyl phosphate from D-ribulose 5-phosphate: step 1/1.</text>
</comment>
<evidence type="ECO:0000259" key="10">
    <source>
        <dbReference type="Pfam" id="PF00925"/>
    </source>
</evidence>
<evidence type="ECO:0000313" key="12">
    <source>
        <dbReference type="Proteomes" id="UP000443843"/>
    </source>
</evidence>
<proteinExistence type="inferred from homology"/>
<accession>A0A844W4Y1</accession>
<dbReference type="PANTHER" id="PTHR21327">
    <property type="entry name" value="GTP CYCLOHYDROLASE II-RELATED"/>
    <property type="match status" value="1"/>
</dbReference>
<dbReference type="GO" id="GO:0009231">
    <property type="term" value="P:riboflavin biosynthetic process"/>
    <property type="evidence" value="ECO:0007669"/>
    <property type="project" value="UniProtKB-UniPathway"/>
</dbReference>
<dbReference type="EC" id="4.1.99.12" evidence="6"/>
<dbReference type="Pfam" id="PF00926">
    <property type="entry name" value="DHBP_synthase"/>
    <property type="match status" value="1"/>
</dbReference>
<dbReference type="Proteomes" id="UP000443843">
    <property type="component" value="Unassembled WGS sequence"/>
</dbReference>
<evidence type="ECO:0000256" key="9">
    <source>
        <dbReference type="ARBA" id="ARBA00022723"/>
    </source>
</evidence>